<feature type="domain" description="Fibronectin type-III" evidence="3">
    <location>
        <begin position="133"/>
        <end position="219"/>
    </location>
</feature>
<dbReference type="InterPro" id="IPR052986">
    <property type="entry name" value="VLIG_GTPase"/>
</dbReference>
<dbReference type="CDD" id="cd00063">
    <property type="entry name" value="FN3"/>
    <property type="match status" value="2"/>
</dbReference>
<dbReference type="InterPro" id="IPR013783">
    <property type="entry name" value="Ig-like_fold"/>
</dbReference>
<evidence type="ECO:0000256" key="1">
    <source>
        <dbReference type="ARBA" id="ARBA00006828"/>
    </source>
</evidence>
<evidence type="ECO:0000256" key="2">
    <source>
        <dbReference type="SAM" id="MobiDB-lite"/>
    </source>
</evidence>
<gene>
    <name evidence="5" type="ORF">KUDE01_030865</name>
</gene>
<dbReference type="PROSITE" id="PS51717">
    <property type="entry name" value="G_VLIG"/>
    <property type="match status" value="1"/>
</dbReference>
<dbReference type="Pfam" id="PF25974">
    <property type="entry name" value="URGCP_9th"/>
    <property type="match status" value="1"/>
</dbReference>
<dbReference type="PANTHER" id="PTHR14819">
    <property type="entry name" value="GTP-BINDING"/>
    <property type="match status" value="1"/>
</dbReference>
<dbReference type="InterPro" id="IPR057365">
    <property type="entry name" value="URGCP"/>
</dbReference>
<accession>A0AAD9BJD1</accession>
<dbReference type="Pfam" id="PF00041">
    <property type="entry name" value="fn3"/>
    <property type="match status" value="1"/>
</dbReference>
<comment type="caution">
    <text evidence="5">The sequence shown here is derived from an EMBL/GenBank/DDBJ whole genome shotgun (WGS) entry which is preliminary data.</text>
</comment>
<keyword evidence="6" id="KW-1185">Reference proteome</keyword>
<name>A0AAD9BJD1_DISEL</name>
<dbReference type="Gene3D" id="2.60.40.10">
    <property type="entry name" value="Immunoglobulins"/>
    <property type="match status" value="2"/>
</dbReference>
<dbReference type="GO" id="GO:0003924">
    <property type="term" value="F:GTPase activity"/>
    <property type="evidence" value="ECO:0007669"/>
    <property type="project" value="InterPro"/>
</dbReference>
<dbReference type="InterPro" id="IPR058641">
    <property type="entry name" value="GVIN1_dom"/>
</dbReference>
<evidence type="ECO:0000259" key="3">
    <source>
        <dbReference type="PROSITE" id="PS50853"/>
    </source>
</evidence>
<dbReference type="InterPro" id="IPR036116">
    <property type="entry name" value="FN3_sf"/>
</dbReference>
<dbReference type="SUPFAM" id="SSF52540">
    <property type="entry name" value="P-loop containing nucleoside triphosphate hydrolases"/>
    <property type="match status" value="1"/>
</dbReference>
<feature type="domain" description="VLIG-type G" evidence="4">
    <location>
        <begin position="393"/>
        <end position="638"/>
    </location>
</feature>
<dbReference type="EMBL" id="JASDAP010000021">
    <property type="protein sequence ID" value="KAK1884666.1"/>
    <property type="molecule type" value="Genomic_DNA"/>
</dbReference>
<dbReference type="Pfam" id="PF25683">
    <property type="entry name" value="URGCP_GTPase"/>
    <property type="match status" value="1"/>
</dbReference>
<dbReference type="PANTHER" id="PTHR14819:SF9">
    <property type="entry name" value="UP-REGULATOR OF CELL PROLIFERATION-LIKE"/>
    <property type="match status" value="1"/>
</dbReference>
<dbReference type="InterPro" id="IPR030383">
    <property type="entry name" value="G_VLIG_dom"/>
</dbReference>
<dbReference type="SMART" id="SM00060">
    <property type="entry name" value="FN3"/>
    <property type="match status" value="2"/>
</dbReference>
<dbReference type="InterPro" id="IPR003961">
    <property type="entry name" value="FN3_dom"/>
</dbReference>
<dbReference type="Pfam" id="PF25496">
    <property type="entry name" value="URGCP"/>
    <property type="match status" value="1"/>
</dbReference>
<dbReference type="InterPro" id="IPR027417">
    <property type="entry name" value="P-loop_NTPase"/>
</dbReference>
<dbReference type="PROSITE" id="PS50853">
    <property type="entry name" value="FN3"/>
    <property type="match status" value="2"/>
</dbReference>
<evidence type="ECO:0000259" key="4">
    <source>
        <dbReference type="PROSITE" id="PS51717"/>
    </source>
</evidence>
<evidence type="ECO:0000313" key="5">
    <source>
        <dbReference type="EMBL" id="KAK1884666.1"/>
    </source>
</evidence>
<feature type="domain" description="Fibronectin type-III" evidence="3">
    <location>
        <begin position="45"/>
        <end position="132"/>
    </location>
</feature>
<dbReference type="GO" id="GO:0005525">
    <property type="term" value="F:GTP binding"/>
    <property type="evidence" value="ECO:0007669"/>
    <property type="project" value="InterPro"/>
</dbReference>
<evidence type="ECO:0000313" key="6">
    <source>
        <dbReference type="Proteomes" id="UP001228049"/>
    </source>
</evidence>
<reference evidence="5" key="1">
    <citation type="submission" date="2023-04" db="EMBL/GenBank/DDBJ databases">
        <title>Chromosome-level genome of Chaenocephalus aceratus.</title>
        <authorList>
            <person name="Park H."/>
        </authorList>
    </citation>
    <scope>NUCLEOTIDE SEQUENCE</scope>
    <source>
        <strain evidence="5">DE</strain>
        <tissue evidence="5">Muscle</tissue>
    </source>
</reference>
<dbReference type="AlphaFoldDB" id="A0AAD9BJD1"/>
<sequence length="1140" mass="129047">MAESVSAMDSSDEEEYYDVSDSFLDPCCEEGKNTPAAPESDHVPPPGEVTVLNSDQETVSLGFPPTENSAGFRLQLDYSCETHRGCLTVDDSSPVKVVGLIPGTEYTFSITRIADNGNQSKATSLSVFTEPSPPVQITVDQVSSESLSLHWDTPAGEVESYIVTCCSEGYIVKETTDTNKMTFNNLKPGECYSLLVSTKLRNGSLSKPTVTSAITTVFVFFDALDSECELLTNQNHKAQIFLVGNRQSNVFSLDDVIKLATKLDLTNGNILLKAKRMNDADFVKDLREKVSNVLETSKVKMGIEQMSAIAHELGICVDEDSSECQTAKKNADSITAEIQDILEYKESELPLQGQIWKDLTRLEKEEFRLRKVGSEKIEEYKSDLLLNDLVSPKNKILVVTVLGVQSTGKSTLLNTMFGVQFAVSSGRCTRGAFMLLIKINEDVRKDFNCDFMVIIDTEGLKSPELAQLDNSHEHDNELATLVVGLSDITIINIAMENSTEMKDILQIVVHAFLRMKEVGKTPKCQFVHQNVSDVSAHDKNMRDRKLLLQQLNEMTQAAAKMEKKKENMSFTDVMEYSPDTGNWYIPGLWNGNPPMAAVNAGYSEAVYELKKNIIHILGSCGSSANNILEFTEWMKSLWTAVKHENFIFSFRNSLVADAYMRLCKEFNKWEWDFKKEMYAWVTQAETRISNFGYRQDFANSAKSLRGEMERSVFNQLTAAADVRQGMTELDRIKENHTKELENRFVTDTMQRKSNYHDTYIEEILNMIDERLQNNQEVETDITFEVSLKQHICANAARRFQKMHRDFIHENDPYRCLNKNKEKFLADFKDVFHNVDQCQKKAEEFTDRCLKPAVEDFINRSLGPDIIGEMLTSEQFSTRMSFQYSVLLDMTSKDDFKKYKSFICSYESCVKEWILNKIVERFSKGSTMFEEQHLQSCINSINHAIQKAKTEKSGNVKSFVEVVCQELGDKLVISQGALGAFMILNKADQEQFAHWLFKSVKDMAHALREKFKRTDIQTKLQNLHVNPQNELFNKLIGCGKQCPFCKAPCEAGGTAHTEHFASLHRPQALGLVRCFTSGKLVTDICSSSVISEESFQCVATNWEFHPYKRYKEIYPGWKILPDASLQASTTGNMYWLSTTAG</sequence>
<organism evidence="5 6">
    <name type="scientific">Dissostichus eleginoides</name>
    <name type="common">Patagonian toothfish</name>
    <name type="synonym">Dissostichus amissus</name>
    <dbReference type="NCBI Taxonomy" id="100907"/>
    <lineage>
        <taxon>Eukaryota</taxon>
        <taxon>Metazoa</taxon>
        <taxon>Chordata</taxon>
        <taxon>Craniata</taxon>
        <taxon>Vertebrata</taxon>
        <taxon>Euteleostomi</taxon>
        <taxon>Actinopterygii</taxon>
        <taxon>Neopterygii</taxon>
        <taxon>Teleostei</taxon>
        <taxon>Neoteleostei</taxon>
        <taxon>Acanthomorphata</taxon>
        <taxon>Eupercaria</taxon>
        <taxon>Perciformes</taxon>
        <taxon>Notothenioidei</taxon>
        <taxon>Nototheniidae</taxon>
        <taxon>Dissostichus</taxon>
    </lineage>
</organism>
<dbReference type="Proteomes" id="UP001228049">
    <property type="component" value="Unassembled WGS sequence"/>
</dbReference>
<dbReference type="Gene3D" id="3.40.50.300">
    <property type="entry name" value="P-loop containing nucleotide triphosphate hydrolases"/>
    <property type="match status" value="1"/>
</dbReference>
<comment type="similarity">
    <text evidence="1">Belongs to the TRAFAC class dynamin-like GTPase superfamily. Very large inducible GTPase (VLIG) family.</text>
</comment>
<feature type="region of interest" description="Disordered" evidence="2">
    <location>
        <begin position="1"/>
        <end position="46"/>
    </location>
</feature>
<dbReference type="SUPFAM" id="SSF49265">
    <property type="entry name" value="Fibronectin type III"/>
    <property type="match status" value="1"/>
</dbReference>
<protein>
    <submittedName>
        <fullName evidence="5">Interferon-induced very large GTPase 1</fullName>
    </submittedName>
</protein>
<proteinExistence type="inferred from homology"/>